<dbReference type="EMBL" id="CAJVQC010125880">
    <property type="protein sequence ID" value="CAG8840152.1"/>
    <property type="molecule type" value="Genomic_DNA"/>
</dbReference>
<feature type="non-terminal residue" evidence="1">
    <location>
        <position position="1"/>
    </location>
</feature>
<gene>
    <name evidence="1" type="ORF">RPERSI_LOCUS31322</name>
</gene>
<dbReference type="Proteomes" id="UP000789920">
    <property type="component" value="Unassembled WGS sequence"/>
</dbReference>
<sequence length="73" mass="8312">ISELFDVIVDFPESKSAINDLIICMRRLDTDYRHRLVQSLYSAKRLLIPGAGTNDIINTYISTVKCLRLLDPS</sequence>
<protein>
    <submittedName>
        <fullName evidence="1">22748_t:CDS:1</fullName>
    </submittedName>
</protein>
<organism evidence="1 2">
    <name type="scientific">Racocetra persica</name>
    <dbReference type="NCBI Taxonomy" id="160502"/>
    <lineage>
        <taxon>Eukaryota</taxon>
        <taxon>Fungi</taxon>
        <taxon>Fungi incertae sedis</taxon>
        <taxon>Mucoromycota</taxon>
        <taxon>Glomeromycotina</taxon>
        <taxon>Glomeromycetes</taxon>
        <taxon>Diversisporales</taxon>
        <taxon>Gigasporaceae</taxon>
        <taxon>Racocetra</taxon>
    </lineage>
</organism>
<name>A0ACA9SL15_9GLOM</name>
<evidence type="ECO:0000313" key="2">
    <source>
        <dbReference type="Proteomes" id="UP000789920"/>
    </source>
</evidence>
<reference evidence="1" key="1">
    <citation type="submission" date="2021-06" db="EMBL/GenBank/DDBJ databases">
        <authorList>
            <person name="Kallberg Y."/>
            <person name="Tangrot J."/>
            <person name="Rosling A."/>
        </authorList>
    </citation>
    <scope>NUCLEOTIDE SEQUENCE</scope>
    <source>
        <strain evidence="1">MA461A</strain>
    </source>
</reference>
<comment type="caution">
    <text evidence="1">The sequence shown here is derived from an EMBL/GenBank/DDBJ whole genome shotgun (WGS) entry which is preliminary data.</text>
</comment>
<proteinExistence type="predicted"/>
<evidence type="ECO:0000313" key="1">
    <source>
        <dbReference type="EMBL" id="CAG8840152.1"/>
    </source>
</evidence>
<keyword evidence="2" id="KW-1185">Reference proteome</keyword>
<accession>A0ACA9SL15</accession>
<feature type="non-terminal residue" evidence="1">
    <location>
        <position position="73"/>
    </location>
</feature>